<dbReference type="EMBL" id="JALJAT010000003">
    <property type="protein sequence ID" value="KAK4471804.1"/>
    <property type="molecule type" value="Genomic_DNA"/>
</dbReference>
<evidence type="ECO:0000256" key="1">
    <source>
        <dbReference type="SAM" id="Phobius"/>
    </source>
</evidence>
<comment type="caution">
    <text evidence="2">The sequence shown here is derived from an EMBL/GenBank/DDBJ whole genome shotgun (WGS) entry which is preliminary data.</text>
</comment>
<accession>A0AAE2D5C0</accession>
<name>A0AAE2D5C0_SCHME</name>
<dbReference type="Proteomes" id="UP001292079">
    <property type="component" value="Unassembled WGS sequence"/>
</dbReference>
<gene>
    <name evidence="2" type="ORF">MN116_004551</name>
</gene>
<reference evidence="2" key="1">
    <citation type="submission" date="2022-04" db="EMBL/GenBank/DDBJ databases">
        <authorList>
            <person name="Xu L."/>
            <person name="Lv Z."/>
        </authorList>
    </citation>
    <scope>NUCLEOTIDE SEQUENCE</scope>
    <source>
        <strain evidence="2">LV_2022a</strain>
    </source>
</reference>
<keyword evidence="1" id="KW-0812">Transmembrane</keyword>
<reference evidence="2" key="2">
    <citation type="journal article" date="2023" name="Infect Dis Poverty">
        <title>Chromosome-scale genome of the human blood fluke Schistosoma mekongi and its implications for public health.</title>
        <authorList>
            <person name="Zhou M."/>
            <person name="Xu L."/>
            <person name="Xu D."/>
            <person name="Chen W."/>
            <person name="Khan J."/>
            <person name="Hu Y."/>
            <person name="Huang H."/>
            <person name="Wei H."/>
            <person name="Zhang Y."/>
            <person name="Chusongsang P."/>
            <person name="Tanasarnprasert K."/>
            <person name="Hu X."/>
            <person name="Limpanont Y."/>
            <person name="Lv Z."/>
        </authorList>
    </citation>
    <scope>NUCLEOTIDE SEQUENCE</scope>
    <source>
        <strain evidence="2">LV_2022a</strain>
    </source>
</reference>
<keyword evidence="1" id="KW-1133">Transmembrane helix</keyword>
<proteinExistence type="predicted"/>
<sequence length="142" mass="17696">MLLIVVYLMDRIAFNKKQLSVLHFNSYIVLFLCLFMCIPIHVSLNEFNVDKQINHHQQEQQQLSMKHIFSKVKDVEQFNALNNHKMKTEPDELIITPVRFNRLRRYFRHQKRMMRAQYRMMRLQRRLYRRHYRRPYGYGYFP</sequence>
<organism evidence="2 3">
    <name type="scientific">Schistosoma mekongi</name>
    <name type="common">Parasitic worm</name>
    <dbReference type="NCBI Taxonomy" id="38744"/>
    <lineage>
        <taxon>Eukaryota</taxon>
        <taxon>Metazoa</taxon>
        <taxon>Spiralia</taxon>
        <taxon>Lophotrochozoa</taxon>
        <taxon>Platyhelminthes</taxon>
        <taxon>Trematoda</taxon>
        <taxon>Digenea</taxon>
        <taxon>Strigeidida</taxon>
        <taxon>Schistosomatoidea</taxon>
        <taxon>Schistosomatidae</taxon>
        <taxon>Schistosoma</taxon>
    </lineage>
</organism>
<dbReference type="AlphaFoldDB" id="A0AAE2D5C0"/>
<evidence type="ECO:0000313" key="2">
    <source>
        <dbReference type="EMBL" id="KAK4471804.1"/>
    </source>
</evidence>
<feature type="transmembrane region" description="Helical" evidence="1">
    <location>
        <begin position="21"/>
        <end position="42"/>
    </location>
</feature>
<evidence type="ECO:0000313" key="3">
    <source>
        <dbReference type="Proteomes" id="UP001292079"/>
    </source>
</evidence>
<keyword evidence="1" id="KW-0472">Membrane</keyword>
<protein>
    <submittedName>
        <fullName evidence="2">Uncharacterized protein</fullName>
    </submittedName>
</protein>
<keyword evidence="3" id="KW-1185">Reference proteome</keyword>